<evidence type="ECO:0000313" key="2">
    <source>
        <dbReference type="Proteomes" id="UP001055453"/>
    </source>
</evidence>
<sequence length="149" mass="16380">MLEENPIQSVQESSGAVCKQTEDIVELDTSLTKDVKLGPLSLTAITLNWGRNRISDCEWRETYLNLYNDGRYEGNVNLRCNKGAFFTCTLATSFKIYVGQTVVAVLDAPTKEVAGADDKNAGLSGFSRAIADYFDQITSAGRVQDPRNC</sequence>
<dbReference type="EMBL" id="AP025736">
    <property type="protein sequence ID" value="BDI21042.1"/>
    <property type="molecule type" value="Genomic_DNA"/>
</dbReference>
<dbReference type="Proteomes" id="UP001055453">
    <property type="component" value="Plasmid pANSO36D"/>
</dbReference>
<evidence type="ECO:0000313" key="1">
    <source>
        <dbReference type="EMBL" id="BDI21042.1"/>
    </source>
</evidence>
<name>A0ABM7ZCI7_NOSCO</name>
<gene>
    <name evidence="1" type="ORF">ANSO36C_68440</name>
</gene>
<geneLocation type="plasmid" evidence="1 2">
    <name>pANSO36D</name>
</geneLocation>
<accession>A0ABM7ZCI7</accession>
<keyword evidence="1" id="KW-0614">Plasmid</keyword>
<protein>
    <submittedName>
        <fullName evidence="1">Uncharacterized protein</fullName>
    </submittedName>
</protein>
<proteinExistence type="predicted"/>
<dbReference type="RefSeq" id="WP_251961027.1">
    <property type="nucleotide sequence ID" value="NZ_AP025736.1"/>
</dbReference>
<keyword evidence="2" id="KW-1185">Reference proteome</keyword>
<reference evidence="1" key="1">
    <citation type="submission" date="2022-04" db="EMBL/GenBank/DDBJ databases">
        <title>Complete genome sequence of a cyanobacterium, Nostoc sp. SO-36, isolated in Antarctica.</title>
        <authorList>
            <person name="Kanesaki Y."/>
            <person name="Effendi D."/>
            <person name="Sakamoto T."/>
            <person name="Ohtani S."/>
            <person name="Awai K."/>
        </authorList>
    </citation>
    <scope>NUCLEOTIDE SEQUENCE</scope>
    <source>
        <strain evidence="1">SO-36</strain>
        <plasmid evidence="1">pANSO36D</plasmid>
    </source>
</reference>
<organism evidence="1 2">
    <name type="scientific">Nostoc cf. commune SO-36</name>
    <dbReference type="NCBI Taxonomy" id="449208"/>
    <lineage>
        <taxon>Bacteria</taxon>
        <taxon>Bacillati</taxon>
        <taxon>Cyanobacteriota</taxon>
        <taxon>Cyanophyceae</taxon>
        <taxon>Nostocales</taxon>
        <taxon>Nostocaceae</taxon>
        <taxon>Nostoc</taxon>
    </lineage>
</organism>